<gene>
    <name evidence="5" type="ORF">HN018_13190</name>
</gene>
<dbReference type="InterPro" id="IPR013491">
    <property type="entry name" value="Tape_meas_N"/>
</dbReference>
<feature type="domain" description="Tape measure protein N-terminal" evidence="4">
    <location>
        <begin position="79"/>
        <end position="270"/>
    </location>
</feature>
<evidence type="ECO:0000259" key="4">
    <source>
        <dbReference type="Pfam" id="PF20155"/>
    </source>
</evidence>
<evidence type="ECO:0000259" key="3">
    <source>
        <dbReference type="Pfam" id="PF09718"/>
    </source>
</evidence>
<feature type="domain" description="Bacteriophage tail tape measure C-terminal" evidence="3">
    <location>
        <begin position="816"/>
        <end position="874"/>
    </location>
</feature>
<evidence type="ECO:0000256" key="2">
    <source>
        <dbReference type="SAM" id="MobiDB-lite"/>
    </source>
</evidence>
<sequence>MKQMQAASAATTQAINAQAAAMSALKTASGGIGAAGAGKNTLGISLGSLAGIAGGLIGIGTAAEIAITGFEKISAAFAEVITAGDAMTAALNQIQATTGSTRAEAATTYDAITAAAIRTGTATADLTKQFTQMFTSLGPIGQTKAQVLDLATTLSELATISGTSGAASARAVRELNEGLAIGAINLRQLKIVGQDSPALLAALAKAVGVTTGALEAMAGAGELTSARVVAALEKMKVNVDATFNSIPRTLESSRTALTDSLNKLAADIDQTLGASQTLARWDRFWASVVSSLDHAVDSSITPKLAEANREVANFQAQLSKPTTATAFGLPDDKGAIRASLADAVAYRDGLQRQLDTQNAASDATARANKVSNDQAVAVEAASKAMNALGLEHSKTTPEIETLTAALARGQDVTVPYNDGVLHASQLLDLLRQKATPAAQAIATLNEELVKASAANLGGAQAKLTDILLKADPADKTGKGIDLSATQMDALTAGNNALLAAQGQKDVAEAQNRLKLAQAAAAGRAANDHGLAEANERIRQTREKFLKDHGSSPASVSEANQISTADTTAAQLTASSKAIKAAQPGINVLTDLKAKVAEATASIHGSGTAVAEWTEKLKTASPSVKAQGAAILAYAAQLDVATAAQKRAEAAQEALQRLQGNVAKASEDAATAQAESGDGARSALQRQIDNYKRQQDALVRTATADTSNPERGIEASSDAAKATSTEAQALIQQQVTANSTATLTIRKSWDDTFTGRRTAALAEVSEEGKALQQTIDLYVTNADDKKRLTDQTNAYITAKTQEALRQTESQTEKLGRTWADTTAAMDTATASFASGFVDATVDSLNGGKSAWSDYASSVIKELEKIALQAALSPLLKMAGGSTGGILGLLTTAATGIFGAAAGLPTAGMSSGEVAFVNAAGHHKGGIVGSEPTFMRNVPASLFANAPRYHTDGIVGGEVPAILQKGEGVFTAGQMEAIGSQAASMAALSQVVSAFSASRMTPPSDLGSSHGAPANYNYNIGSPANVGGGTSSTAAGPSSPPISINFHNQTGQNQTATASQPRFDGEKMIIDIVTKHVNQPGALRTAIRS</sequence>
<organism evidence="5 6">
    <name type="scientific">Lichenicola cladoniae</name>
    <dbReference type="NCBI Taxonomy" id="1484109"/>
    <lineage>
        <taxon>Bacteria</taxon>
        <taxon>Pseudomonadati</taxon>
        <taxon>Pseudomonadota</taxon>
        <taxon>Alphaproteobacteria</taxon>
        <taxon>Acetobacterales</taxon>
        <taxon>Acetobacteraceae</taxon>
        <taxon>Lichenicola</taxon>
    </lineage>
</organism>
<feature type="coiled-coil region" evidence="1">
    <location>
        <begin position="640"/>
        <end position="700"/>
    </location>
</feature>
<dbReference type="NCBIfam" id="TIGR02675">
    <property type="entry name" value="tape_meas_nterm"/>
    <property type="match status" value="1"/>
</dbReference>
<name>A0A6M8HRE7_9PROT</name>
<keyword evidence="1" id="KW-0175">Coiled coil</keyword>
<dbReference type="Proteomes" id="UP000500767">
    <property type="component" value="Chromosome"/>
</dbReference>
<reference evidence="5 6" key="1">
    <citation type="journal article" date="2014" name="World J. Microbiol. Biotechnol.">
        <title>Biodiversity and physiological characteristics of Antarctic and Arctic lichens-associated bacteria.</title>
        <authorList>
            <person name="Lee Y.M."/>
            <person name="Kim E.H."/>
            <person name="Lee H.K."/>
            <person name="Hong S.G."/>
        </authorList>
    </citation>
    <scope>NUCLEOTIDE SEQUENCE [LARGE SCALE GENOMIC DNA]</scope>
    <source>
        <strain evidence="5 6">PAMC 26569</strain>
    </source>
</reference>
<dbReference type="Pfam" id="PF20155">
    <property type="entry name" value="TMP_3"/>
    <property type="match status" value="1"/>
</dbReference>
<evidence type="ECO:0000313" key="6">
    <source>
        <dbReference type="Proteomes" id="UP000500767"/>
    </source>
</evidence>
<feature type="compositionally biased region" description="Polar residues" evidence="2">
    <location>
        <begin position="1043"/>
        <end position="1058"/>
    </location>
</feature>
<proteinExistence type="predicted"/>
<feature type="region of interest" description="Disordered" evidence="2">
    <location>
        <begin position="1026"/>
        <end position="1059"/>
    </location>
</feature>
<evidence type="ECO:0000256" key="1">
    <source>
        <dbReference type="SAM" id="Coils"/>
    </source>
</evidence>
<dbReference type="InterPro" id="IPR006431">
    <property type="entry name" value="Phage_tape_meas_C"/>
</dbReference>
<dbReference type="KEGG" id="lck:HN018_13190"/>
<dbReference type="AlphaFoldDB" id="A0A6M8HRE7"/>
<accession>A0A6M8HRE7</accession>
<dbReference type="EMBL" id="CP053708">
    <property type="protein sequence ID" value="QKE90866.1"/>
    <property type="molecule type" value="Genomic_DNA"/>
</dbReference>
<dbReference type="Pfam" id="PF09718">
    <property type="entry name" value="Tape_meas_lam_C"/>
    <property type="match status" value="1"/>
</dbReference>
<keyword evidence="6" id="KW-1185">Reference proteome</keyword>
<feature type="compositionally biased region" description="Low complexity" evidence="2">
    <location>
        <begin position="1029"/>
        <end position="1042"/>
    </location>
</feature>
<dbReference type="RefSeq" id="WP_172443481.1">
    <property type="nucleotide sequence ID" value="NZ_CP053708.1"/>
</dbReference>
<protein>
    <submittedName>
        <fullName evidence="5">Tape measure protein</fullName>
    </submittedName>
</protein>
<feature type="region of interest" description="Disordered" evidence="2">
    <location>
        <begin position="700"/>
        <end position="720"/>
    </location>
</feature>
<evidence type="ECO:0000313" key="5">
    <source>
        <dbReference type="EMBL" id="QKE90866.1"/>
    </source>
</evidence>